<dbReference type="Pfam" id="PF17899">
    <property type="entry name" value="Peptidase_M61_N"/>
    <property type="match status" value="1"/>
</dbReference>
<sequence length="488" mass="55375">MIFIFGLASNSLYFRANNYQPDTIMKILCIFFTLLFGLTVQGQNKIAYTLRHSPSNHTIEIEITFPPISAEEVALVIPRSAPGTYSLTNYQAFVDHVLGYTESGKTLDGQLGIGSFFTFEGKEEMLAKVSYQVDLEKMETQLLDGGASSKSRTDYLGVLGYSVFGFVEGLETQPISLTLKTDATWPIFSTLAPTLHRPMGSATFEIEDFGILADAQFMLGNAARIYQVEGSPIPLFVAIYSETEVDLEEIGRRGLLALNGLKEYFGYIPMPHYTIYQEFIHPISDRHDYGFSMEHLNSMTFTGDLSRAVKNYDANANIGGIVHHMGHSWVPLRSYGTGYRPFAWQLAPLIETIWLNEGFTWYISYYHILQNPKILEFFNRNMDEAPNFIKEKSLKDLSLLGSSQYAADFRIGRNLFSRGALFAHDLDMQIQKETEGKKSFKDAILGLLHWTETHQRAFEYDEIEPIMSKATGVDLSDVWNQWQEPREK</sequence>
<dbReference type="InterPro" id="IPR040756">
    <property type="entry name" value="Peptidase_M61_N"/>
</dbReference>
<protein>
    <recommendedName>
        <fullName evidence="1">Peptidase M61 N-terminal domain-containing protein</fullName>
    </recommendedName>
</protein>
<evidence type="ECO:0000313" key="3">
    <source>
        <dbReference type="Proteomes" id="UP000284189"/>
    </source>
</evidence>
<dbReference type="EMBL" id="QXFJ01000008">
    <property type="protein sequence ID" value="RIV73767.1"/>
    <property type="molecule type" value="Genomic_DNA"/>
</dbReference>
<feature type="domain" description="Peptidase M61 N-terminal" evidence="1">
    <location>
        <begin position="53"/>
        <end position="221"/>
    </location>
</feature>
<dbReference type="InterPro" id="IPR027268">
    <property type="entry name" value="Peptidase_M4/M1_CTD_sf"/>
</dbReference>
<evidence type="ECO:0000259" key="1">
    <source>
        <dbReference type="Pfam" id="PF17899"/>
    </source>
</evidence>
<name>A0A418NCI2_9FLAO</name>
<dbReference type="Gene3D" id="2.60.40.3650">
    <property type="match status" value="1"/>
</dbReference>
<reference evidence="2 3" key="1">
    <citation type="submission" date="2018-08" db="EMBL/GenBank/DDBJ databases">
        <title>Proposal of Muricauda 72 sp.nov. and Muricauda NH166 sp.nov., isolated from seawater.</title>
        <authorList>
            <person name="Cheng H."/>
            <person name="Wu Y.-H."/>
            <person name="Guo L.-L."/>
            <person name="Xu X.-W."/>
        </authorList>
    </citation>
    <scope>NUCLEOTIDE SEQUENCE [LARGE SCALE GENOMIC DNA]</scope>
    <source>
        <strain evidence="2 3">NH166</strain>
    </source>
</reference>
<evidence type="ECO:0000313" key="2">
    <source>
        <dbReference type="EMBL" id="RIV73767.1"/>
    </source>
</evidence>
<gene>
    <name evidence="2" type="ORF">D2U88_01630</name>
</gene>
<accession>A0A418NCI2</accession>
<dbReference type="AlphaFoldDB" id="A0A418NCI2"/>
<dbReference type="Gene3D" id="1.10.390.10">
    <property type="entry name" value="Neutral Protease Domain 2"/>
    <property type="match status" value="1"/>
</dbReference>
<proteinExistence type="predicted"/>
<organism evidence="2 3">
    <name type="scientific">Flagellimonas aequoris</name>
    <dbReference type="NCBI Taxonomy" id="2306997"/>
    <lineage>
        <taxon>Bacteria</taxon>
        <taxon>Pseudomonadati</taxon>
        <taxon>Bacteroidota</taxon>
        <taxon>Flavobacteriia</taxon>
        <taxon>Flavobacteriales</taxon>
        <taxon>Flavobacteriaceae</taxon>
        <taxon>Flagellimonas</taxon>
    </lineage>
</organism>
<dbReference type="Proteomes" id="UP000284189">
    <property type="component" value="Unassembled WGS sequence"/>
</dbReference>
<comment type="caution">
    <text evidence="2">The sequence shown here is derived from an EMBL/GenBank/DDBJ whole genome shotgun (WGS) entry which is preliminary data.</text>
</comment>
<dbReference type="SUPFAM" id="SSF55486">
    <property type="entry name" value="Metalloproteases ('zincins'), catalytic domain"/>
    <property type="match status" value="1"/>
</dbReference>